<gene>
    <name evidence="6" type="ORF">Cgig2_010558</name>
</gene>
<evidence type="ECO:0000256" key="3">
    <source>
        <dbReference type="ARBA" id="ARBA00022729"/>
    </source>
</evidence>
<evidence type="ECO:0000256" key="4">
    <source>
        <dbReference type="ARBA" id="ARBA00022827"/>
    </source>
</evidence>
<keyword evidence="7" id="KW-1185">Reference proteome</keyword>
<proteinExistence type="predicted"/>
<accession>A0A9Q1KTQ9</accession>
<dbReference type="Pfam" id="PF05199">
    <property type="entry name" value="GMC_oxred_C"/>
    <property type="match status" value="1"/>
</dbReference>
<comment type="cofactor">
    <cofactor evidence="1">
        <name>FAD</name>
        <dbReference type="ChEBI" id="CHEBI:57692"/>
    </cofactor>
</comment>
<comment type="caution">
    <text evidence="6">The sequence shown here is derived from an EMBL/GenBank/DDBJ whole genome shotgun (WGS) entry which is preliminary data.</text>
</comment>
<dbReference type="InterPro" id="IPR000172">
    <property type="entry name" value="GMC_OxRdtase_N"/>
</dbReference>
<dbReference type="EMBL" id="JAKOGI010000028">
    <property type="protein sequence ID" value="KAJ8448671.1"/>
    <property type="molecule type" value="Genomic_DNA"/>
</dbReference>
<dbReference type="PANTHER" id="PTHR45968:SF31">
    <property type="entry name" value="GLUCOSE-METHANOL-CHOLINE (GMC) OXIDOREDUCTASE FAMILY PROTEIN"/>
    <property type="match status" value="1"/>
</dbReference>
<keyword evidence="3" id="KW-0732">Signal</keyword>
<evidence type="ECO:0000259" key="5">
    <source>
        <dbReference type="PROSITE" id="PS00624"/>
    </source>
</evidence>
<organism evidence="6 7">
    <name type="scientific">Carnegiea gigantea</name>
    <dbReference type="NCBI Taxonomy" id="171969"/>
    <lineage>
        <taxon>Eukaryota</taxon>
        <taxon>Viridiplantae</taxon>
        <taxon>Streptophyta</taxon>
        <taxon>Embryophyta</taxon>
        <taxon>Tracheophyta</taxon>
        <taxon>Spermatophyta</taxon>
        <taxon>Magnoliopsida</taxon>
        <taxon>eudicotyledons</taxon>
        <taxon>Gunneridae</taxon>
        <taxon>Pentapetalae</taxon>
        <taxon>Caryophyllales</taxon>
        <taxon>Cactineae</taxon>
        <taxon>Cactaceae</taxon>
        <taxon>Cactoideae</taxon>
        <taxon>Echinocereeae</taxon>
        <taxon>Carnegiea</taxon>
    </lineage>
</organism>
<dbReference type="PANTHER" id="PTHR45968">
    <property type="entry name" value="OSJNBA0019K04.7 PROTEIN"/>
    <property type="match status" value="1"/>
</dbReference>
<dbReference type="PROSITE" id="PS00624">
    <property type="entry name" value="GMC_OXRED_2"/>
    <property type="match status" value="1"/>
</dbReference>
<dbReference type="Proteomes" id="UP001153076">
    <property type="component" value="Unassembled WGS sequence"/>
</dbReference>
<dbReference type="SUPFAM" id="SSF54373">
    <property type="entry name" value="FAD-linked reductases, C-terminal domain"/>
    <property type="match status" value="1"/>
</dbReference>
<dbReference type="InterPro" id="IPR007867">
    <property type="entry name" value="GMC_OxRtase_C"/>
</dbReference>
<dbReference type="GO" id="GO:0016614">
    <property type="term" value="F:oxidoreductase activity, acting on CH-OH group of donors"/>
    <property type="evidence" value="ECO:0007669"/>
    <property type="project" value="InterPro"/>
</dbReference>
<feature type="domain" description="Glucose-methanol-choline oxidoreductase N-terminal" evidence="5">
    <location>
        <begin position="165"/>
        <end position="179"/>
    </location>
</feature>
<evidence type="ECO:0000256" key="2">
    <source>
        <dbReference type="ARBA" id="ARBA00022630"/>
    </source>
</evidence>
<dbReference type="InterPro" id="IPR051871">
    <property type="entry name" value="GMC_Oxidoreductase-Related"/>
</dbReference>
<sequence length="415" mass="46027">MDDDSNFRHDLLPLVPYYSFVKPAKLAPPAGYLDYIMVDWIMVWLICHTSGWRRRWHFNPNAAVPKLQLNTGCLRLECMLPFDGFSFDQIQGTKFGGTIFDENGHRHPAADLLEPRAYSVLFKGSHGVMHKAFLQAGQKNKDSYGVTHKAFLQPGQKNKVILSAGALGSPRLLMLSGIGSSSQLKFHGIDVALDQPQVGQGMADNFMNLVNAPSLIDVEFSLIEAVEITQFDSFIEASSRSSSIRAFMQNLHEAAQMLSSQVGVWQLQKDVIRRAIEFMNSVIKGTFGRGFVLEKIAGLISSGYLHLTSFNPNDNPAVRFNYFQAPEDLQKCVKGMEIIIKVVESKRSSKFHITGMAVQALLNLVVTLPVDKAVEKDYMAIGTEGLGVIAGSTFHESPGTNPQAIVMMFGRYNDF</sequence>
<keyword evidence="2" id="KW-0285">Flavoprotein</keyword>
<dbReference type="Gene3D" id="3.30.410.40">
    <property type="match status" value="1"/>
</dbReference>
<evidence type="ECO:0000313" key="6">
    <source>
        <dbReference type="EMBL" id="KAJ8448671.1"/>
    </source>
</evidence>
<dbReference type="GO" id="GO:0050660">
    <property type="term" value="F:flavin adenine dinucleotide binding"/>
    <property type="evidence" value="ECO:0007669"/>
    <property type="project" value="InterPro"/>
</dbReference>
<name>A0A9Q1KTQ9_9CARY</name>
<dbReference type="OrthoDB" id="269227at2759"/>
<reference evidence="6" key="1">
    <citation type="submission" date="2022-04" db="EMBL/GenBank/DDBJ databases">
        <title>Carnegiea gigantea Genome sequencing and assembly v2.</title>
        <authorList>
            <person name="Copetti D."/>
            <person name="Sanderson M.J."/>
            <person name="Burquez A."/>
            <person name="Wojciechowski M.F."/>
        </authorList>
    </citation>
    <scope>NUCLEOTIDE SEQUENCE</scope>
    <source>
        <strain evidence="6">SGP5-SGP5p</strain>
        <tissue evidence="6">Aerial part</tissue>
    </source>
</reference>
<dbReference type="InterPro" id="IPR036188">
    <property type="entry name" value="FAD/NAD-bd_sf"/>
</dbReference>
<dbReference type="Gene3D" id="3.50.50.60">
    <property type="entry name" value="FAD/NAD(P)-binding domain"/>
    <property type="match status" value="1"/>
</dbReference>
<evidence type="ECO:0000256" key="1">
    <source>
        <dbReference type="ARBA" id="ARBA00001974"/>
    </source>
</evidence>
<keyword evidence="4" id="KW-0274">FAD</keyword>
<dbReference type="SUPFAM" id="SSF51905">
    <property type="entry name" value="FAD/NAD(P)-binding domain"/>
    <property type="match status" value="1"/>
</dbReference>
<protein>
    <recommendedName>
        <fullName evidence="5">Glucose-methanol-choline oxidoreductase N-terminal domain-containing protein</fullName>
    </recommendedName>
</protein>
<evidence type="ECO:0000313" key="7">
    <source>
        <dbReference type="Proteomes" id="UP001153076"/>
    </source>
</evidence>
<dbReference type="Pfam" id="PF00732">
    <property type="entry name" value="GMC_oxred_N"/>
    <property type="match status" value="1"/>
</dbReference>
<dbReference type="AlphaFoldDB" id="A0A9Q1KTQ9"/>